<dbReference type="AlphaFoldDB" id="A0AAV2S7Q9"/>
<sequence>DRHVLGEGHCGCGWPQHLLVPRGMPQGMQFVLFIFITDENFIPTANWRLGRSTYCGIPNVNLPDRRPMGYPFHHPAPGNFPNVYDFANSLPNALAVDVSIRFTGYQTDDTESSIPTCMQPSR</sequence>
<feature type="non-terminal residue" evidence="4">
    <location>
        <position position="1"/>
    </location>
</feature>
<name>A0AAV2S7Q9_MEGNR</name>
<organism evidence="4 5">
    <name type="scientific">Meganyctiphanes norvegica</name>
    <name type="common">Northern krill</name>
    <name type="synonym">Thysanopoda norvegica</name>
    <dbReference type="NCBI Taxonomy" id="48144"/>
    <lineage>
        <taxon>Eukaryota</taxon>
        <taxon>Metazoa</taxon>
        <taxon>Ecdysozoa</taxon>
        <taxon>Arthropoda</taxon>
        <taxon>Crustacea</taxon>
        <taxon>Multicrustacea</taxon>
        <taxon>Malacostraca</taxon>
        <taxon>Eumalacostraca</taxon>
        <taxon>Eucarida</taxon>
        <taxon>Euphausiacea</taxon>
        <taxon>Euphausiidae</taxon>
        <taxon>Meganyctiphanes</taxon>
    </lineage>
</organism>
<keyword evidence="1" id="KW-0479">Metal-binding</keyword>
<feature type="domain" description="Hemocyanin C-terminal" evidence="3">
    <location>
        <begin position="9"/>
        <end position="102"/>
    </location>
</feature>
<dbReference type="Proteomes" id="UP001497623">
    <property type="component" value="Unassembled WGS sequence"/>
</dbReference>
<evidence type="ECO:0000313" key="4">
    <source>
        <dbReference type="EMBL" id="CAL4160494.1"/>
    </source>
</evidence>
<dbReference type="Pfam" id="PF03723">
    <property type="entry name" value="Hemocyanin_C"/>
    <property type="match status" value="1"/>
</dbReference>
<dbReference type="EMBL" id="CAXKWB010044307">
    <property type="protein sequence ID" value="CAL4160494.1"/>
    <property type="molecule type" value="Genomic_DNA"/>
</dbReference>
<dbReference type="GO" id="GO:0046872">
    <property type="term" value="F:metal ion binding"/>
    <property type="evidence" value="ECO:0007669"/>
    <property type="project" value="UniProtKB-KW"/>
</dbReference>
<dbReference type="InterPro" id="IPR037020">
    <property type="entry name" value="Hemocyanin_C_sf"/>
</dbReference>
<dbReference type="SUPFAM" id="SSF81296">
    <property type="entry name" value="E set domains"/>
    <property type="match status" value="1"/>
</dbReference>
<reference evidence="4 5" key="1">
    <citation type="submission" date="2024-05" db="EMBL/GenBank/DDBJ databases">
        <authorList>
            <person name="Wallberg A."/>
        </authorList>
    </citation>
    <scope>NUCLEOTIDE SEQUENCE [LARGE SCALE GENOMIC DNA]</scope>
</reference>
<gene>
    <name evidence="4" type="ORF">MNOR_LOCUS32479</name>
</gene>
<evidence type="ECO:0000259" key="3">
    <source>
        <dbReference type="Pfam" id="PF03723"/>
    </source>
</evidence>
<keyword evidence="2" id="KW-0186">Copper</keyword>
<dbReference type="InterPro" id="IPR014756">
    <property type="entry name" value="Ig_E-set"/>
</dbReference>
<dbReference type="PANTHER" id="PTHR11511">
    <property type="entry name" value="LARVAL STORAGE PROTEIN/PHENOLOXIDASE"/>
    <property type="match status" value="1"/>
</dbReference>
<keyword evidence="5" id="KW-1185">Reference proteome</keyword>
<comment type="caution">
    <text evidence="4">The sequence shown here is derived from an EMBL/GenBank/DDBJ whole genome shotgun (WGS) entry which is preliminary data.</text>
</comment>
<evidence type="ECO:0000256" key="1">
    <source>
        <dbReference type="ARBA" id="ARBA00022723"/>
    </source>
</evidence>
<dbReference type="InterPro" id="IPR013788">
    <property type="entry name" value="Hemocyanin/hexamerin"/>
</dbReference>
<accession>A0AAV2S7Q9</accession>
<dbReference type="InterPro" id="IPR005203">
    <property type="entry name" value="Hemocyanin_C"/>
</dbReference>
<protein>
    <recommendedName>
        <fullName evidence="3">Hemocyanin C-terminal domain-containing protein</fullName>
    </recommendedName>
</protein>
<evidence type="ECO:0000256" key="2">
    <source>
        <dbReference type="ARBA" id="ARBA00023008"/>
    </source>
</evidence>
<evidence type="ECO:0000313" key="5">
    <source>
        <dbReference type="Proteomes" id="UP001497623"/>
    </source>
</evidence>
<proteinExistence type="predicted"/>
<dbReference type="Gene3D" id="2.60.40.1520">
    <property type="entry name" value="Hemocyanin, C-terminal domain"/>
    <property type="match status" value="1"/>
</dbReference>
<dbReference type="PANTHER" id="PTHR11511:SF4">
    <property type="entry name" value="PHENOLOXIDASE 2-RELATED"/>
    <property type="match status" value="1"/>
</dbReference>